<evidence type="ECO:0000256" key="7">
    <source>
        <dbReference type="ARBA" id="ARBA00023237"/>
    </source>
</evidence>
<keyword evidence="7 8" id="KW-0998">Cell outer membrane</keyword>
<keyword evidence="6 8" id="KW-0472">Membrane</keyword>
<dbReference type="GO" id="GO:0009279">
    <property type="term" value="C:cell outer membrane"/>
    <property type="evidence" value="ECO:0007669"/>
    <property type="project" value="UniProtKB-SubCell"/>
</dbReference>
<evidence type="ECO:0000313" key="12">
    <source>
        <dbReference type="EMBL" id="TDU71098.1"/>
    </source>
</evidence>
<evidence type="ECO:0000256" key="8">
    <source>
        <dbReference type="PROSITE-ProRule" id="PRU01360"/>
    </source>
</evidence>
<comment type="subcellular location">
    <subcellularLocation>
        <location evidence="1 8">Cell outer membrane</location>
        <topology evidence="1 8">Multi-pass membrane protein</topology>
    </subcellularLocation>
</comment>
<dbReference type="Proteomes" id="UP000295662">
    <property type="component" value="Unassembled WGS sequence"/>
</dbReference>
<dbReference type="PROSITE" id="PS52016">
    <property type="entry name" value="TONB_DEPENDENT_REC_3"/>
    <property type="match status" value="1"/>
</dbReference>
<keyword evidence="4 8" id="KW-0812">Transmembrane</keyword>
<dbReference type="InterPro" id="IPR000531">
    <property type="entry name" value="Beta-barrel_TonB"/>
</dbReference>
<feature type="domain" description="TonB-dependent receptor plug" evidence="11">
    <location>
        <begin position="62"/>
        <end position="164"/>
    </location>
</feature>
<gene>
    <name evidence="12" type="ORF">EI77_02216</name>
</gene>
<dbReference type="GO" id="GO:0044718">
    <property type="term" value="P:siderophore transmembrane transport"/>
    <property type="evidence" value="ECO:0007669"/>
    <property type="project" value="TreeGrafter"/>
</dbReference>
<dbReference type="Pfam" id="PF00593">
    <property type="entry name" value="TonB_dep_Rec_b-barrel"/>
    <property type="match status" value="1"/>
</dbReference>
<keyword evidence="12" id="KW-0675">Receptor</keyword>
<evidence type="ECO:0000256" key="9">
    <source>
        <dbReference type="RuleBase" id="RU003357"/>
    </source>
</evidence>
<evidence type="ECO:0000313" key="13">
    <source>
        <dbReference type="Proteomes" id="UP000295662"/>
    </source>
</evidence>
<keyword evidence="5 9" id="KW-0798">TonB box</keyword>
<dbReference type="InterPro" id="IPR036942">
    <property type="entry name" value="Beta-barrel_TonB_sf"/>
</dbReference>
<accession>A0A4R7S131</accession>
<dbReference type="SUPFAM" id="SSF56935">
    <property type="entry name" value="Porins"/>
    <property type="match status" value="1"/>
</dbReference>
<dbReference type="PANTHER" id="PTHR30069">
    <property type="entry name" value="TONB-DEPENDENT OUTER MEMBRANE RECEPTOR"/>
    <property type="match status" value="1"/>
</dbReference>
<evidence type="ECO:0000259" key="10">
    <source>
        <dbReference type="Pfam" id="PF00593"/>
    </source>
</evidence>
<dbReference type="Pfam" id="PF07715">
    <property type="entry name" value="Plug"/>
    <property type="match status" value="1"/>
</dbReference>
<reference evidence="12 13" key="1">
    <citation type="submission" date="2019-03" db="EMBL/GenBank/DDBJ databases">
        <title>Genomic Encyclopedia of Archaeal and Bacterial Type Strains, Phase II (KMG-II): from individual species to whole genera.</title>
        <authorList>
            <person name="Goeker M."/>
        </authorList>
    </citation>
    <scope>NUCLEOTIDE SEQUENCE [LARGE SCALE GENOMIC DNA]</scope>
    <source>
        <strain evidence="12 13">ATCC 25309</strain>
    </source>
</reference>
<dbReference type="RefSeq" id="WP_133795284.1">
    <property type="nucleotide sequence ID" value="NZ_SOCA01000003.1"/>
</dbReference>
<evidence type="ECO:0000256" key="5">
    <source>
        <dbReference type="ARBA" id="ARBA00023077"/>
    </source>
</evidence>
<keyword evidence="13" id="KW-1185">Reference proteome</keyword>
<comment type="similarity">
    <text evidence="8 9">Belongs to the TonB-dependent receptor family.</text>
</comment>
<evidence type="ECO:0000256" key="6">
    <source>
        <dbReference type="ARBA" id="ARBA00023136"/>
    </source>
</evidence>
<feature type="domain" description="TonB-dependent receptor-like beta-barrel" evidence="10">
    <location>
        <begin position="258"/>
        <end position="666"/>
    </location>
</feature>
<protein>
    <submittedName>
        <fullName evidence="12">Outer membrane cobalamin receptor</fullName>
    </submittedName>
</protein>
<dbReference type="Gene3D" id="2.40.170.20">
    <property type="entry name" value="TonB-dependent receptor, beta-barrel domain"/>
    <property type="match status" value="1"/>
</dbReference>
<organism evidence="12 13">
    <name type="scientific">Prosthecobacter fusiformis</name>
    <dbReference type="NCBI Taxonomy" id="48464"/>
    <lineage>
        <taxon>Bacteria</taxon>
        <taxon>Pseudomonadati</taxon>
        <taxon>Verrucomicrobiota</taxon>
        <taxon>Verrucomicrobiia</taxon>
        <taxon>Verrucomicrobiales</taxon>
        <taxon>Verrucomicrobiaceae</taxon>
        <taxon>Prosthecobacter</taxon>
    </lineage>
</organism>
<dbReference type="Gene3D" id="2.170.130.10">
    <property type="entry name" value="TonB-dependent receptor, plug domain"/>
    <property type="match status" value="1"/>
</dbReference>
<dbReference type="AlphaFoldDB" id="A0A4R7S131"/>
<proteinExistence type="inferred from homology"/>
<dbReference type="InterPro" id="IPR037066">
    <property type="entry name" value="Plug_dom_sf"/>
</dbReference>
<evidence type="ECO:0000256" key="1">
    <source>
        <dbReference type="ARBA" id="ARBA00004571"/>
    </source>
</evidence>
<evidence type="ECO:0000259" key="11">
    <source>
        <dbReference type="Pfam" id="PF07715"/>
    </source>
</evidence>
<comment type="caution">
    <text evidence="12">The sequence shown here is derived from an EMBL/GenBank/DDBJ whole genome shotgun (WGS) entry which is preliminary data.</text>
</comment>
<dbReference type="PANTHER" id="PTHR30069:SF37">
    <property type="entry name" value="FERRIC VIBRIOBACTIN RECEPTOR VIUA"/>
    <property type="match status" value="1"/>
</dbReference>
<dbReference type="OrthoDB" id="7374174at2"/>
<dbReference type="EMBL" id="SOCA01000003">
    <property type="protein sequence ID" value="TDU71098.1"/>
    <property type="molecule type" value="Genomic_DNA"/>
</dbReference>
<name>A0A4R7S131_9BACT</name>
<evidence type="ECO:0000256" key="3">
    <source>
        <dbReference type="ARBA" id="ARBA00022452"/>
    </source>
</evidence>
<keyword evidence="3 8" id="KW-1134">Transmembrane beta strand</keyword>
<keyword evidence="2 8" id="KW-0813">Transport</keyword>
<dbReference type="GO" id="GO:0015344">
    <property type="term" value="F:siderophore uptake transmembrane transporter activity"/>
    <property type="evidence" value="ECO:0007669"/>
    <property type="project" value="TreeGrafter"/>
</dbReference>
<dbReference type="InterPro" id="IPR012910">
    <property type="entry name" value="Plug_dom"/>
</dbReference>
<dbReference type="InterPro" id="IPR039426">
    <property type="entry name" value="TonB-dep_rcpt-like"/>
</dbReference>
<evidence type="ECO:0000256" key="2">
    <source>
        <dbReference type="ARBA" id="ARBA00022448"/>
    </source>
</evidence>
<evidence type="ECO:0000256" key="4">
    <source>
        <dbReference type="ARBA" id="ARBA00022692"/>
    </source>
</evidence>
<sequence length="697" mass="76209">MSLFTSPAASSYSSGTVVAALLLTAWLASPACGQTVEELPEVVVLAERTGTSGVGAALVEWDREALLKEAPRTVDEMLAREPSFSLYRRQSSMFGNPTSAGVSLRNTGATAASRTLVLLDGIPQNDPFGGWVYWARYDPATLDSIRIVPFAQSAVWGNQSPAGVVHMSSHSPFEERHTIRAGGGSQGTLSGSMVHVMSNAEKTRAVSFSAFGLHTDGFYAVPPEQRGPIDRKLVTDVVGGDLKFAWVPATGLLVEPMVSYYKEERGNGTPLTGNSTEALDFALRITGEMDGWSWQALAYHQRREFESVFSSLDPARTMETVALNQYDVPSRSTGGALTVKRDDGGHWSFTGGADARAISGATHEDVGTFRRREAGGEQAMAGIFGLLEYRPDYLTRLAVSARLDGWRLTDGRRIETSLANGALLREDIQPDRNGIEPSASLELSRTLPQNVETRLSAGTSYRLPSLNELHRPFRVRNDIVEANPGLDPERFFSLEGGVTWKPVENFTLSAAVFHHWISDAIANVPVTDPAEIAEIFGVIPPGGTGAQRRNVDQARVYGIEAGMEWLPVEEVTFDLRGLWSQTEFSESPDQPLLKGKPFPQAPELRLIASGEWRATERLGFFAGWEYGSSQFDDALAQRAIPDYHSVRVGASWRVKNAVFQVRVENLFNEQIQTGLSGDGIRTVAAPRSLWLGVEWRF</sequence>